<dbReference type="EMBL" id="MU006234">
    <property type="protein sequence ID" value="KAF2822401.1"/>
    <property type="molecule type" value="Genomic_DNA"/>
</dbReference>
<dbReference type="PROSITE" id="PS50048">
    <property type="entry name" value="ZN2_CY6_FUNGAL_2"/>
    <property type="match status" value="1"/>
</dbReference>
<dbReference type="InterPro" id="IPR001138">
    <property type="entry name" value="Zn2Cys6_DnaBD"/>
</dbReference>
<keyword evidence="4" id="KW-0238">DNA-binding</keyword>
<evidence type="ECO:0000256" key="2">
    <source>
        <dbReference type="ARBA" id="ARBA00022833"/>
    </source>
</evidence>
<keyword evidence="2" id="KW-0862">Zinc</keyword>
<keyword evidence="6" id="KW-0539">Nucleus</keyword>
<dbReference type="GO" id="GO:0000981">
    <property type="term" value="F:DNA-binding transcription factor activity, RNA polymerase II-specific"/>
    <property type="evidence" value="ECO:0007669"/>
    <property type="project" value="InterPro"/>
</dbReference>
<protein>
    <recommendedName>
        <fullName evidence="7">Zn(2)-C6 fungal-type domain-containing protein</fullName>
    </recommendedName>
</protein>
<name>A0A6A6ZMS2_9PLEO</name>
<dbReference type="InterPro" id="IPR036864">
    <property type="entry name" value="Zn2-C6_fun-type_DNA-bd_sf"/>
</dbReference>
<evidence type="ECO:0000313" key="9">
    <source>
        <dbReference type="Proteomes" id="UP000799424"/>
    </source>
</evidence>
<dbReference type="Proteomes" id="UP000799424">
    <property type="component" value="Unassembled WGS sequence"/>
</dbReference>
<accession>A0A6A6ZMS2</accession>
<dbReference type="SUPFAM" id="SSF57701">
    <property type="entry name" value="Zn2/Cys6 DNA-binding domain"/>
    <property type="match status" value="1"/>
</dbReference>
<evidence type="ECO:0000256" key="6">
    <source>
        <dbReference type="ARBA" id="ARBA00023242"/>
    </source>
</evidence>
<dbReference type="Pfam" id="PF00172">
    <property type="entry name" value="Zn_clus"/>
    <property type="match status" value="1"/>
</dbReference>
<dbReference type="InterPro" id="IPR052360">
    <property type="entry name" value="Transcr_Regulatory_Proteins"/>
</dbReference>
<sequence>MTNSDRKRTIQCKTKVKTGCTTCRIRKVKCDENKPFCRRCVDTGRTCDGYESLFRSCTRHVINTAHASGVKPSNGVPLLQPSFPEIAPQDIELLGRYFSTKTMFDVELGCNEVAKETLRASLIDTSVHHAVAALRTLREEFETLGNFSVSVSQQPQPYDHGLQQYCIALRGLASNLSYPGSNRVKSALLCCQVFISIEQVRGNYATMAQHLIQGFRIMHEHCARPTLVAANKLVPVHCDQLPLLDVFIVKLFAAPCKFTETPATDDVSGTASSVCPILRHPQAGEPQDARTIAPNMRTELTRIATSTLEFLDNILRIESTAEATCLLPVKAKLLNRLEVWLGDLEIIQANIRPPHIELLSVSFMRLFHQVLEVVVLGALSSSPEIHSELQIANNRLHRIAQYVGEGAQAYNSSGATGRNRLNVGRA</sequence>
<evidence type="ECO:0000256" key="3">
    <source>
        <dbReference type="ARBA" id="ARBA00023015"/>
    </source>
</evidence>
<reference evidence="8" key="1">
    <citation type="journal article" date="2020" name="Stud. Mycol.">
        <title>101 Dothideomycetes genomes: a test case for predicting lifestyles and emergence of pathogens.</title>
        <authorList>
            <person name="Haridas S."/>
            <person name="Albert R."/>
            <person name="Binder M."/>
            <person name="Bloem J."/>
            <person name="Labutti K."/>
            <person name="Salamov A."/>
            <person name="Andreopoulos B."/>
            <person name="Baker S."/>
            <person name="Barry K."/>
            <person name="Bills G."/>
            <person name="Bluhm B."/>
            <person name="Cannon C."/>
            <person name="Castanera R."/>
            <person name="Culley D."/>
            <person name="Daum C."/>
            <person name="Ezra D."/>
            <person name="Gonzalez J."/>
            <person name="Henrissat B."/>
            <person name="Kuo A."/>
            <person name="Liang C."/>
            <person name="Lipzen A."/>
            <person name="Lutzoni F."/>
            <person name="Magnuson J."/>
            <person name="Mondo S."/>
            <person name="Nolan M."/>
            <person name="Ohm R."/>
            <person name="Pangilinan J."/>
            <person name="Park H.-J."/>
            <person name="Ramirez L."/>
            <person name="Alfaro M."/>
            <person name="Sun H."/>
            <person name="Tritt A."/>
            <person name="Yoshinaga Y."/>
            <person name="Zwiers L.-H."/>
            <person name="Turgeon B."/>
            <person name="Goodwin S."/>
            <person name="Spatafora J."/>
            <person name="Crous P."/>
            <person name="Grigoriev I."/>
        </authorList>
    </citation>
    <scope>NUCLEOTIDE SEQUENCE</scope>
    <source>
        <strain evidence="8">CBS 113818</strain>
    </source>
</reference>
<keyword evidence="5" id="KW-0804">Transcription</keyword>
<dbReference type="GO" id="GO:0008270">
    <property type="term" value="F:zinc ion binding"/>
    <property type="evidence" value="ECO:0007669"/>
    <property type="project" value="InterPro"/>
</dbReference>
<dbReference type="AlphaFoldDB" id="A0A6A6ZMS2"/>
<evidence type="ECO:0000256" key="5">
    <source>
        <dbReference type="ARBA" id="ARBA00023163"/>
    </source>
</evidence>
<dbReference type="PROSITE" id="PS00463">
    <property type="entry name" value="ZN2_CY6_FUNGAL_1"/>
    <property type="match status" value="1"/>
</dbReference>
<dbReference type="SMART" id="SM00066">
    <property type="entry name" value="GAL4"/>
    <property type="match status" value="1"/>
</dbReference>
<feature type="domain" description="Zn(2)-C6 fungal-type" evidence="7">
    <location>
        <begin position="19"/>
        <end position="47"/>
    </location>
</feature>
<dbReference type="CDD" id="cd00067">
    <property type="entry name" value="GAL4"/>
    <property type="match status" value="1"/>
</dbReference>
<keyword evidence="9" id="KW-1185">Reference proteome</keyword>
<keyword evidence="1" id="KW-0479">Metal-binding</keyword>
<keyword evidence="3" id="KW-0805">Transcription regulation</keyword>
<dbReference type="PANTHER" id="PTHR36206:SF12">
    <property type="entry name" value="ASPERCRYPTIN BIOSYNTHESIS CLUSTER-SPECIFIC TRANSCRIPTION REGULATOR ATNN-RELATED"/>
    <property type="match status" value="1"/>
</dbReference>
<evidence type="ECO:0000256" key="1">
    <source>
        <dbReference type="ARBA" id="ARBA00022723"/>
    </source>
</evidence>
<dbReference type="OrthoDB" id="3172332at2759"/>
<dbReference type="PRINTS" id="PR00755">
    <property type="entry name" value="AFLATOXINBRP"/>
</dbReference>
<evidence type="ECO:0000313" key="8">
    <source>
        <dbReference type="EMBL" id="KAF2822401.1"/>
    </source>
</evidence>
<proteinExistence type="predicted"/>
<dbReference type="Gene3D" id="4.10.240.10">
    <property type="entry name" value="Zn(2)-C6 fungal-type DNA-binding domain"/>
    <property type="match status" value="1"/>
</dbReference>
<gene>
    <name evidence="8" type="ORF">CC86DRAFT_300457</name>
</gene>
<dbReference type="PANTHER" id="PTHR36206">
    <property type="entry name" value="ASPERCRYPTIN BIOSYNTHESIS CLUSTER-SPECIFIC TRANSCRIPTION REGULATOR ATNN-RELATED"/>
    <property type="match status" value="1"/>
</dbReference>
<evidence type="ECO:0000259" key="7">
    <source>
        <dbReference type="PROSITE" id="PS50048"/>
    </source>
</evidence>
<evidence type="ECO:0000256" key="4">
    <source>
        <dbReference type="ARBA" id="ARBA00023125"/>
    </source>
</evidence>
<organism evidence="8 9">
    <name type="scientific">Ophiobolus disseminans</name>
    <dbReference type="NCBI Taxonomy" id="1469910"/>
    <lineage>
        <taxon>Eukaryota</taxon>
        <taxon>Fungi</taxon>
        <taxon>Dikarya</taxon>
        <taxon>Ascomycota</taxon>
        <taxon>Pezizomycotina</taxon>
        <taxon>Dothideomycetes</taxon>
        <taxon>Pleosporomycetidae</taxon>
        <taxon>Pleosporales</taxon>
        <taxon>Pleosporineae</taxon>
        <taxon>Phaeosphaeriaceae</taxon>
        <taxon>Ophiobolus</taxon>
    </lineage>
</organism>
<dbReference type="GO" id="GO:0003677">
    <property type="term" value="F:DNA binding"/>
    <property type="evidence" value="ECO:0007669"/>
    <property type="project" value="UniProtKB-KW"/>
</dbReference>